<gene>
    <name evidence="19" type="ORF">HG933_00440</name>
</gene>
<evidence type="ECO:0000313" key="19">
    <source>
        <dbReference type="EMBL" id="NMK37887.1"/>
    </source>
</evidence>
<comment type="catalytic activity">
    <reaction evidence="1 18">
        <text>a 1,2-diacyl-sn-glycero-3-phosphate + CTP + H(+) = a CDP-1,2-diacyl-sn-glycerol + diphosphate</text>
        <dbReference type="Rhea" id="RHEA:16229"/>
        <dbReference type="ChEBI" id="CHEBI:15378"/>
        <dbReference type="ChEBI" id="CHEBI:33019"/>
        <dbReference type="ChEBI" id="CHEBI:37563"/>
        <dbReference type="ChEBI" id="CHEBI:58332"/>
        <dbReference type="ChEBI" id="CHEBI:58608"/>
        <dbReference type="EC" id="2.7.7.41"/>
    </reaction>
</comment>
<dbReference type="RefSeq" id="WP_014016746.1">
    <property type="nucleotide sequence ID" value="NZ_AP031433.1"/>
</dbReference>
<evidence type="ECO:0000313" key="20">
    <source>
        <dbReference type="Proteomes" id="UP000536773"/>
    </source>
</evidence>
<dbReference type="PANTHER" id="PTHR46382:SF1">
    <property type="entry name" value="PHOSPHATIDATE CYTIDYLYLTRANSFERASE"/>
    <property type="match status" value="1"/>
</dbReference>
<keyword evidence="14" id="KW-0443">Lipid metabolism</keyword>
<dbReference type="UniPathway" id="UPA00557">
    <property type="reaction ID" value="UER00614"/>
</dbReference>
<evidence type="ECO:0000256" key="15">
    <source>
        <dbReference type="ARBA" id="ARBA00023136"/>
    </source>
</evidence>
<evidence type="ECO:0000256" key="2">
    <source>
        <dbReference type="ARBA" id="ARBA00004651"/>
    </source>
</evidence>
<evidence type="ECO:0000256" key="16">
    <source>
        <dbReference type="ARBA" id="ARBA00023209"/>
    </source>
</evidence>
<comment type="pathway">
    <text evidence="4">Lipid metabolism.</text>
</comment>
<dbReference type="Pfam" id="PF01148">
    <property type="entry name" value="CTP_transf_1"/>
    <property type="match status" value="1"/>
</dbReference>
<dbReference type="InterPro" id="IPR000374">
    <property type="entry name" value="PC_trans"/>
</dbReference>
<dbReference type="EC" id="2.7.7.41" evidence="6 18"/>
<sequence>MLAKRILTGIVGGAFTIFVIYEGNWLFFLMMALLSLVAWYEYGNLVRKLHAVPADKCGAVWLVAILAAYWFGSTKAMLVLALGLLCWLMLRTVFFHDKVKPVDSAYTLYGLLYIGCGFLAMLALRSGSVASFMGSSFSAVMLEPARFFVFLLIFSTWASDTFAFAVGKMMGKVKLCPAISPGKTREGAIGGFVGTLAVAIIFSLIFKFSVLHALAIGIIVGIMAPLGDLVESILKRVCGVKDSGNIIPGHGGVLDRFDSLLFAAPALYAYLILVI</sequence>
<keyword evidence="16" id="KW-0594">Phospholipid biosynthesis</keyword>
<protein>
    <recommendedName>
        <fullName evidence="7 18">Phosphatidate cytidylyltransferase</fullName>
        <ecNumber evidence="6 18">2.7.7.41</ecNumber>
    </recommendedName>
</protein>
<dbReference type="PANTHER" id="PTHR46382">
    <property type="entry name" value="PHOSPHATIDATE CYTIDYLYLTRANSFERASE"/>
    <property type="match status" value="1"/>
</dbReference>
<comment type="caution">
    <text evidence="19">The sequence shown here is derived from an EMBL/GenBank/DDBJ whole genome shotgun (WGS) entry which is preliminary data.</text>
</comment>
<evidence type="ECO:0000256" key="1">
    <source>
        <dbReference type="ARBA" id="ARBA00001698"/>
    </source>
</evidence>
<keyword evidence="15" id="KW-0472">Membrane</keyword>
<dbReference type="EMBL" id="JABBJH010000001">
    <property type="protein sequence ID" value="NMK37887.1"/>
    <property type="molecule type" value="Genomic_DNA"/>
</dbReference>
<evidence type="ECO:0000256" key="18">
    <source>
        <dbReference type="RuleBase" id="RU003938"/>
    </source>
</evidence>
<dbReference type="AlphaFoldDB" id="A0A1M6LNM4"/>
<evidence type="ECO:0000256" key="6">
    <source>
        <dbReference type="ARBA" id="ARBA00012487"/>
    </source>
</evidence>
<evidence type="ECO:0000256" key="17">
    <source>
        <dbReference type="ARBA" id="ARBA00023264"/>
    </source>
</evidence>
<keyword evidence="8" id="KW-1003">Cell membrane</keyword>
<dbReference type="PROSITE" id="PS01315">
    <property type="entry name" value="CDS"/>
    <property type="match status" value="1"/>
</dbReference>
<name>A0A1M6LNM4_MEGEL</name>
<evidence type="ECO:0000256" key="11">
    <source>
        <dbReference type="ARBA" id="ARBA00022692"/>
    </source>
</evidence>
<reference evidence="19 20" key="1">
    <citation type="submission" date="2020-04" db="EMBL/GenBank/DDBJ databases">
        <authorList>
            <person name="Hitch T.C.A."/>
            <person name="Wylensek D."/>
            <person name="Clavel T."/>
        </authorList>
    </citation>
    <scope>NUCLEOTIDE SEQUENCE [LARGE SCALE GENOMIC DNA]</scope>
    <source>
        <strain evidence="19 20">WCA-386-APC-2A</strain>
    </source>
</reference>
<comment type="similarity">
    <text evidence="5 18">Belongs to the CDS family.</text>
</comment>
<evidence type="ECO:0000256" key="7">
    <source>
        <dbReference type="ARBA" id="ARBA00019373"/>
    </source>
</evidence>
<evidence type="ECO:0000256" key="9">
    <source>
        <dbReference type="ARBA" id="ARBA00022516"/>
    </source>
</evidence>
<comment type="pathway">
    <text evidence="3 18">Phospholipid metabolism; CDP-diacylglycerol biosynthesis; CDP-diacylglycerol from sn-glycerol 3-phosphate: step 3/3.</text>
</comment>
<evidence type="ECO:0000256" key="3">
    <source>
        <dbReference type="ARBA" id="ARBA00005119"/>
    </source>
</evidence>
<proteinExistence type="inferred from homology"/>
<dbReference type="GeneID" id="97492645"/>
<keyword evidence="17" id="KW-1208">Phospholipid metabolism</keyword>
<evidence type="ECO:0000256" key="4">
    <source>
        <dbReference type="ARBA" id="ARBA00005189"/>
    </source>
</evidence>
<evidence type="ECO:0000256" key="14">
    <source>
        <dbReference type="ARBA" id="ARBA00023098"/>
    </source>
</evidence>
<keyword evidence="12 18" id="KW-0548">Nucleotidyltransferase</keyword>
<keyword evidence="10 18" id="KW-0808">Transferase</keyword>
<comment type="subcellular location">
    <subcellularLocation>
        <location evidence="2">Cell membrane</location>
        <topology evidence="2">Multi-pass membrane protein</topology>
    </subcellularLocation>
</comment>
<keyword evidence="9" id="KW-0444">Lipid biosynthesis</keyword>
<dbReference type="GO" id="GO:0005886">
    <property type="term" value="C:plasma membrane"/>
    <property type="evidence" value="ECO:0007669"/>
    <property type="project" value="UniProtKB-SubCell"/>
</dbReference>
<evidence type="ECO:0000256" key="8">
    <source>
        <dbReference type="ARBA" id="ARBA00022475"/>
    </source>
</evidence>
<dbReference type="GO" id="GO:0016024">
    <property type="term" value="P:CDP-diacylglycerol biosynthetic process"/>
    <property type="evidence" value="ECO:0007669"/>
    <property type="project" value="UniProtKB-UniPathway"/>
</dbReference>
<dbReference type="GO" id="GO:0004605">
    <property type="term" value="F:phosphatidate cytidylyltransferase activity"/>
    <property type="evidence" value="ECO:0007669"/>
    <property type="project" value="UniProtKB-EC"/>
</dbReference>
<keyword evidence="13" id="KW-1133">Transmembrane helix</keyword>
<evidence type="ECO:0000256" key="12">
    <source>
        <dbReference type="ARBA" id="ARBA00022695"/>
    </source>
</evidence>
<dbReference type="Proteomes" id="UP000536773">
    <property type="component" value="Unassembled WGS sequence"/>
</dbReference>
<evidence type="ECO:0000256" key="5">
    <source>
        <dbReference type="ARBA" id="ARBA00010185"/>
    </source>
</evidence>
<evidence type="ECO:0000256" key="10">
    <source>
        <dbReference type="ARBA" id="ARBA00022679"/>
    </source>
</evidence>
<organism evidence="19 20">
    <name type="scientific">Megasphaera elsdenii</name>
    <dbReference type="NCBI Taxonomy" id="907"/>
    <lineage>
        <taxon>Bacteria</taxon>
        <taxon>Bacillati</taxon>
        <taxon>Bacillota</taxon>
        <taxon>Negativicutes</taxon>
        <taxon>Veillonellales</taxon>
        <taxon>Veillonellaceae</taxon>
        <taxon>Megasphaera</taxon>
    </lineage>
</organism>
<evidence type="ECO:0000256" key="13">
    <source>
        <dbReference type="ARBA" id="ARBA00022989"/>
    </source>
</evidence>
<accession>A0A1M6LNM4</accession>
<keyword evidence="11 18" id="KW-0812">Transmembrane</keyword>